<dbReference type="InterPro" id="IPR036034">
    <property type="entry name" value="PDZ_sf"/>
</dbReference>
<dbReference type="Pfam" id="PF17820">
    <property type="entry name" value="PDZ_6"/>
    <property type="match status" value="1"/>
</dbReference>
<dbReference type="Pfam" id="PF17899">
    <property type="entry name" value="Peptidase_M61_N"/>
    <property type="match status" value="1"/>
</dbReference>
<evidence type="ECO:0000313" key="3">
    <source>
        <dbReference type="EMBL" id="MDC0673371.1"/>
    </source>
</evidence>
<dbReference type="InterPro" id="IPR007963">
    <property type="entry name" value="Peptidase_M61_catalytic"/>
</dbReference>
<feature type="domain" description="PDZ" evidence="2">
    <location>
        <begin position="490"/>
        <end position="560"/>
    </location>
</feature>
<protein>
    <submittedName>
        <fullName evidence="3">PDZ domain-containing protein</fullName>
    </submittedName>
</protein>
<feature type="signal peptide" evidence="1">
    <location>
        <begin position="1"/>
        <end position="21"/>
    </location>
</feature>
<organism evidence="3 4">
    <name type="scientific">Nannocystis radixulma</name>
    <dbReference type="NCBI Taxonomy" id="2995305"/>
    <lineage>
        <taxon>Bacteria</taxon>
        <taxon>Pseudomonadati</taxon>
        <taxon>Myxococcota</taxon>
        <taxon>Polyangia</taxon>
        <taxon>Nannocystales</taxon>
        <taxon>Nannocystaceae</taxon>
        <taxon>Nannocystis</taxon>
    </lineage>
</organism>
<dbReference type="PIRSF" id="PIRSF016493">
    <property type="entry name" value="Glycyl_aminpptds"/>
    <property type="match status" value="1"/>
</dbReference>
<evidence type="ECO:0000259" key="2">
    <source>
        <dbReference type="PROSITE" id="PS50106"/>
    </source>
</evidence>
<dbReference type="PROSITE" id="PS51257">
    <property type="entry name" value="PROKAR_LIPOPROTEIN"/>
    <property type="match status" value="1"/>
</dbReference>
<feature type="chain" id="PRO_5045328299" evidence="1">
    <location>
        <begin position="22"/>
        <end position="619"/>
    </location>
</feature>
<dbReference type="SUPFAM" id="SSF55486">
    <property type="entry name" value="Metalloproteases ('zincins'), catalytic domain"/>
    <property type="match status" value="1"/>
</dbReference>
<dbReference type="PROSITE" id="PS50106">
    <property type="entry name" value="PDZ"/>
    <property type="match status" value="1"/>
</dbReference>
<sequence length="619" mass="67927">MRALPLLLALALGGACATAVASPAPAPADWSARERKQLVRYDVAISAPESRWVEIVMTVERPGGLRSDLALPAWIPGSYLVRDFARNLDGPVVTDLAGVSLPVERLDKQTWRIRHGGKGIRATYRVWADEPGVRTSSVDDRHATLNPAGLFLYLVGETARPAELHFNALPPNWTVHGALPQPTPGVLRAASYDALVDSPLELGTPVVHAWDEGGTRVELVFSAPAGSNADVERLVRDLKPVVHAFAEAMGGLPTKRYVFLLLADDKSDGGLEHADSTLMRLARDSFHDEAGYRRALHLASHEFFHLWNAKRLRDAALVPYDYSREDYSELLWFHEGFTETVENLILVRAGVTSPDEFLRELGTSWTAYLQKPGRNHVPLTQNSVEAWVKHYKPSPGHHTTSISYYEKGHLAGVCLDLELRLRSQGKGSLVGLFRRLMASHGVKGRGITTDDIVAAASAEAGADMHDFFRRYIEGTDELPLPAQLTRMGVDVEIRAPWEGESSPLAARRKRSWTGIVFTDNAIRSVAPGSPAELAGLMPGDEVIAVAARRTRSGDEAAERLMDHVPGQSVEVALFRGGRLERRTLTIAEDPRKMFRFSVSPTAGAGVRELRDAWLATSTN</sequence>
<reference evidence="3 4" key="1">
    <citation type="submission" date="2022-11" db="EMBL/GenBank/DDBJ databases">
        <title>Minimal conservation of predation-associated metabolite biosynthetic gene clusters underscores biosynthetic potential of Myxococcota including descriptions for ten novel species: Archangium lansinium sp. nov., Myxococcus landrumus sp. nov., Nannocystis bai.</title>
        <authorList>
            <person name="Ahearne A."/>
            <person name="Stevens C."/>
            <person name="Dowd S."/>
        </authorList>
    </citation>
    <scope>NUCLEOTIDE SEQUENCE [LARGE SCALE GENOMIC DNA]</scope>
    <source>
        <strain evidence="3 4">NCELM</strain>
    </source>
</reference>
<dbReference type="Gene3D" id="2.60.40.3650">
    <property type="match status" value="1"/>
</dbReference>
<evidence type="ECO:0000256" key="1">
    <source>
        <dbReference type="SAM" id="SignalP"/>
    </source>
</evidence>
<dbReference type="Gene3D" id="1.10.390.10">
    <property type="entry name" value="Neutral Protease Domain 2"/>
    <property type="match status" value="1"/>
</dbReference>
<evidence type="ECO:0000313" key="4">
    <source>
        <dbReference type="Proteomes" id="UP001217838"/>
    </source>
</evidence>
<gene>
    <name evidence="3" type="ORF">POL58_36845</name>
</gene>
<dbReference type="RefSeq" id="WP_272006284.1">
    <property type="nucleotide sequence ID" value="NZ_JAQNDN010000022.1"/>
</dbReference>
<dbReference type="InterPro" id="IPR024191">
    <property type="entry name" value="Peptidase_M61"/>
</dbReference>
<comment type="caution">
    <text evidence="3">The sequence shown here is derived from an EMBL/GenBank/DDBJ whole genome shotgun (WGS) entry which is preliminary data.</text>
</comment>
<dbReference type="Proteomes" id="UP001217838">
    <property type="component" value="Unassembled WGS sequence"/>
</dbReference>
<dbReference type="InterPro" id="IPR027268">
    <property type="entry name" value="Peptidase_M4/M1_CTD_sf"/>
</dbReference>
<dbReference type="SUPFAM" id="SSF50156">
    <property type="entry name" value="PDZ domain-like"/>
    <property type="match status" value="1"/>
</dbReference>
<dbReference type="Gene3D" id="2.30.42.10">
    <property type="match status" value="1"/>
</dbReference>
<dbReference type="Pfam" id="PF05299">
    <property type="entry name" value="Peptidase_M61"/>
    <property type="match status" value="1"/>
</dbReference>
<dbReference type="SMART" id="SM00228">
    <property type="entry name" value="PDZ"/>
    <property type="match status" value="1"/>
</dbReference>
<keyword evidence="4" id="KW-1185">Reference proteome</keyword>
<name>A0ABT5BKA3_9BACT</name>
<dbReference type="InterPro" id="IPR040756">
    <property type="entry name" value="Peptidase_M61_N"/>
</dbReference>
<proteinExistence type="predicted"/>
<dbReference type="EMBL" id="JAQNDN010000022">
    <property type="protein sequence ID" value="MDC0673371.1"/>
    <property type="molecule type" value="Genomic_DNA"/>
</dbReference>
<accession>A0ABT5BKA3</accession>
<dbReference type="InterPro" id="IPR001478">
    <property type="entry name" value="PDZ"/>
</dbReference>
<keyword evidence="1" id="KW-0732">Signal</keyword>
<dbReference type="InterPro" id="IPR041489">
    <property type="entry name" value="PDZ_6"/>
</dbReference>